<comment type="caution">
    <text evidence="2">The sequence shown here is derived from an EMBL/GenBank/DDBJ whole genome shotgun (WGS) entry which is preliminary data.</text>
</comment>
<protein>
    <recommendedName>
        <fullName evidence="1">DOD-type homing endonuclease domain-containing protein</fullName>
    </recommendedName>
</protein>
<dbReference type="GO" id="GO:0004519">
    <property type="term" value="F:endonuclease activity"/>
    <property type="evidence" value="ECO:0007669"/>
    <property type="project" value="InterPro"/>
</dbReference>
<dbReference type="Gene3D" id="3.10.28.10">
    <property type="entry name" value="Homing endonucleases"/>
    <property type="match status" value="1"/>
</dbReference>
<dbReference type="InterPro" id="IPR027434">
    <property type="entry name" value="Homing_endonucl"/>
</dbReference>
<sequence>MAKKKYTLSKRILTNLYYKQKLSTFQIADKFSCTAGTIINYMKEYNIKRRHSGPRRVNISKKTLYSLYIQRGFSSKQIAKMCHCDQTAILNRLRKYNISIRHPKQKIIISKEDLKKLYRKQKLSTYKIAKIYDCGPKTVYRYLKLYRIETRPRKIINIPKNKLKTLYIKKKYPLSRIAKIYKCCSVAILDKMEKYKIPRRSTSEAGTIYPRNNFSGDFATKSYMIGFRVGDLRVRTNQFSIGIGCGTTKSAQVQLIKEVFRKYGPIWVSKKDKRGANHVECSLNSSFKFLLPKHKSIPKWIFKNKTNFFNFLAGYTDAEGNISIAGGRAKFRIRSYDKGILRNIHNRLRGLSINSLFGLDKRAGKDKRGVFRRKDYWGIIVNERKSLLKLFNFLKPLLKHRKRKNDLLKARKNVILRLKN</sequence>
<evidence type="ECO:0000259" key="1">
    <source>
        <dbReference type="PROSITE" id="PS50819"/>
    </source>
</evidence>
<dbReference type="PROSITE" id="PS50819">
    <property type="entry name" value="INTEIN_ENDONUCLEASE"/>
    <property type="match status" value="1"/>
</dbReference>
<dbReference type="SUPFAM" id="SSF55608">
    <property type="entry name" value="Homing endonucleases"/>
    <property type="match status" value="1"/>
</dbReference>
<name>A0A2H0WWZ8_9BACT</name>
<dbReference type="Gene3D" id="1.10.10.60">
    <property type="entry name" value="Homeodomain-like"/>
    <property type="match status" value="2"/>
</dbReference>
<evidence type="ECO:0000313" key="3">
    <source>
        <dbReference type="Proteomes" id="UP000229675"/>
    </source>
</evidence>
<dbReference type="InterPro" id="IPR004042">
    <property type="entry name" value="Intein_endonuc_central"/>
</dbReference>
<evidence type="ECO:0000313" key="2">
    <source>
        <dbReference type="EMBL" id="PIS17183.1"/>
    </source>
</evidence>
<organism evidence="2 3">
    <name type="scientific">Candidatus Nealsonbacteria bacterium CG09_land_8_20_14_0_10_42_14</name>
    <dbReference type="NCBI Taxonomy" id="1974707"/>
    <lineage>
        <taxon>Bacteria</taxon>
        <taxon>Candidatus Nealsoniibacteriota</taxon>
    </lineage>
</organism>
<feature type="domain" description="DOD-type homing endonuclease" evidence="1">
    <location>
        <begin position="224"/>
        <end position="353"/>
    </location>
</feature>
<dbReference type="Proteomes" id="UP000229675">
    <property type="component" value="Unassembled WGS sequence"/>
</dbReference>
<gene>
    <name evidence="2" type="ORF">COT59_01990</name>
</gene>
<dbReference type="AlphaFoldDB" id="A0A2H0WWZ8"/>
<dbReference type="EMBL" id="PEZD01000043">
    <property type="protein sequence ID" value="PIS17183.1"/>
    <property type="molecule type" value="Genomic_DNA"/>
</dbReference>
<proteinExistence type="predicted"/>
<reference evidence="3" key="1">
    <citation type="submission" date="2017-09" db="EMBL/GenBank/DDBJ databases">
        <title>Depth-based differentiation of microbial function through sediment-hosted aquifers and enrichment of novel symbionts in the deep terrestrial subsurface.</title>
        <authorList>
            <person name="Probst A.J."/>
            <person name="Ladd B."/>
            <person name="Jarett J.K."/>
            <person name="Geller-Mcgrath D.E."/>
            <person name="Sieber C.M.K."/>
            <person name="Emerson J.B."/>
            <person name="Anantharaman K."/>
            <person name="Thomas B.C."/>
            <person name="Malmstrom R."/>
            <person name="Stieglmeier M."/>
            <person name="Klingl A."/>
            <person name="Woyke T."/>
            <person name="Ryan C.M."/>
            <person name="Banfield J.F."/>
        </authorList>
    </citation>
    <scope>NUCLEOTIDE SEQUENCE [LARGE SCALE GENOMIC DNA]</scope>
</reference>
<accession>A0A2H0WWZ8</accession>